<feature type="compositionally biased region" description="Low complexity" evidence="1">
    <location>
        <begin position="185"/>
        <end position="201"/>
    </location>
</feature>
<organism evidence="2">
    <name type="scientific">uncultured Friedmanniella sp</name>
    <dbReference type="NCBI Taxonomy" id="335381"/>
    <lineage>
        <taxon>Bacteria</taxon>
        <taxon>Bacillati</taxon>
        <taxon>Actinomycetota</taxon>
        <taxon>Actinomycetes</taxon>
        <taxon>Propionibacteriales</taxon>
        <taxon>Nocardioidaceae</taxon>
        <taxon>Friedmanniella</taxon>
        <taxon>environmental samples</taxon>
    </lineage>
</organism>
<sequence length="438" mass="46930">VCERPCPHPVPSREPPAPAGGLVGRPPRRADAGAGVGPHPAGGAGRARPVRALRRRRRLLLPPQDPGPVRRRPREHAHRVPDPGHLAALAALRRHRREPRRLPRRLRRPHAGARRRLHPGPVPLERTPAHGGGRLLARLRAARRPPVLPPLRRPAGRAGRRRPARRPAPAVGHRCADRPRRGAQALAGPADPRLPRAPARPQGRRLGLRRRRLRAGGGQPAGGRLVPPRLPGHLAVRPRAADRVRLGHPGDDRPRRPALRLGRRHLPLPGLRGLRALGRLLAGRGHRGDRGRAGRHRGPLPARVPQLRPDGPRRRPGHPGHGRGDDGDQQDAQPAVPAVAGRADGRAAAAGPGRHGRRARPGAPAGGLPAGAGAAHPPRLPALLRRPAGPLGARDGRRQHPRHHPAEPRPRRVHGAGGPAGVALARSSGRAPRRRSPL</sequence>
<reference evidence="2" key="1">
    <citation type="submission" date="2020-02" db="EMBL/GenBank/DDBJ databases">
        <authorList>
            <person name="Meier V. D."/>
        </authorList>
    </citation>
    <scope>NUCLEOTIDE SEQUENCE</scope>
    <source>
        <strain evidence="2">AVDCRST_MAG48</strain>
    </source>
</reference>
<feature type="compositionally biased region" description="Low complexity" evidence="1">
    <location>
        <begin position="330"/>
        <end position="352"/>
    </location>
</feature>
<proteinExistence type="predicted"/>
<feature type="region of interest" description="Disordered" evidence="1">
    <location>
        <begin position="143"/>
        <end position="264"/>
    </location>
</feature>
<feature type="region of interest" description="Disordered" evidence="1">
    <location>
        <begin position="1"/>
        <end position="130"/>
    </location>
</feature>
<feature type="non-terminal residue" evidence="2">
    <location>
        <position position="438"/>
    </location>
</feature>
<feature type="non-terminal residue" evidence="2">
    <location>
        <position position="1"/>
    </location>
</feature>
<feature type="compositionally biased region" description="Basic residues" evidence="1">
    <location>
        <begin position="92"/>
        <end position="118"/>
    </location>
</feature>
<feature type="compositionally biased region" description="Low complexity" evidence="1">
    <location>
        <begin position="371"/>
        <end position="393"/>
    </location>
</feature>
<feature type="compositionally biased region" description="Gly residues" evidence="1">
    <location>
        <begin position="34"/>
        <end position="45"/>
    </location>
</feature>
<feature type="compositionally biased region" description="Basic residues" evidence="1">
    <location>
        <begin position="154"/>
        <end position="165"/>
    </location>
</feature>
<protein>
    <submittedName>
        <fullName evidence="2">Uncharacterized protein</fullName>
    </submittedName>
</protein>
<feature type="compositionally biased region" description="Basic and acidic residues" evidence="1">
    <location>
        <begin position="239"/>
        <end position="255"/>
    </location>
</feature>
<evidence type="ECO:0000256" key="1">
    <source>
        <dbReference type="SAM" id="MobiDB-lite"/>
    </source>
</evidence>
<name>A0A6J4LCQ8_9ACTN</name>
<dbReference type="EMBL" id="CADCTS010000436">
    <property type="protein sequence ID" value="CAA9329703.1"/>
    <property type="molecule type" value="Genomic_DNA"/>
</dbReference>
<dbReference type="AlphaFoldDB" id="A0A6J4LCQ8"/>
<feature type="compositionally biased region" description="Basic residues" evidence="1">
    <location>
        <begin position="48"/>
        <end position="59"/>
    </location>
</feature>
<feature type="compositionally biased region" description="Pro residues" evidence="1">
    <location>
        <begin position="7"/>
        <end position="18"/>
    </location>
</feature>
<feature type="compositionally biased region" description="Basic residues" evidence="1">
    <location>
        <begin position="202"/>
        <end position="214"/>
    </location>
</feature>
<gene>
    <name evidence="2" type="ORF">AVDCRST_MAG48-3074</name>
</gene>
<evidence type="ECO:0000313" key="2">
    <source>
        <dbReference type="EMBL" id="CAA9329703.1"/>
    </source>
</evidence>
<accession>A0A6J4LCQ8</accession>
<feature type="region of interest" description="Disordered" evidence="1">
    <location>
        <begin position="282"/>
        <end position="438"/>
    </location>
</feature>
<feature type="compositionally biased region" description="Basic and acidic residues" evidence="1">
    <location>
        <begin position="394"/>
        <end position="410"/>
    </location>
</feature>